<dbReference type="InterPro" id="IPR000014">
    <property type="entry name" value="PAS"/>
</dbReference>
<feature type="signal peptide" evidence="2">
    <location>
        <begin position="1"/>
        <end position="31"/>
    </location>
</feature>
<dbReference type="PROSITE" id="PS50883">
    <property type="entry name" value="EAL"/>
    <property type="match status" value="1"/>
</dbReference>
<dbReference type="PANTHER" id="PTHR44757">
    <property type="entry name" value="DIGUANYLATE CYCLASE DGCP"/>
    <property type="match status" value="1"/>
</dbReference>
<keyword evidence="2" id="KW-0732">Signal</keyword>
<dbReference type="InterPro" id="IPR052155">
    <property type="entry name" value="Biofilm_reg_signaling"/>
</dbReference>
<dbReference type="EMBL" id="WHOB01000089">
    <property type="protein sequence ID" value="NOU83091.1"/>
    <property type="molecule type" value="Genomic_DNA"/>
</dbReference>
<dbReference type="SUPFAM" id="SSF55785">
    <property type="entry name" value="PYP-like sensor domain (PAS domain)"/>
    <property type="match status" value="2"/>
</dbReference>
<evidence type="ECO:0000256" key="2">
    <source>
        <dbReference type="SAM" id="SignalP"/>
    </source>
</evidence>
<evidence type="ECO:0000259" key="4">
    <source>
        <dbReference type="PROSITE" id="PS50113"/>
    </source>
</evidence>
<dbReference type="Proteomes" id="UP000596857">
    <property type="component" value="Unassembled WGS sequence"/>
</dbReference>
<evidence type="ECO:0000256" key="1">
    <source>
        <dbReference type="SAM" id="Phobius"/>
    </source>
</evidence>
<feature type="domain" description="PAS" evidence="3">
    <location>
        <begin position="457"/>
        <end position="529"/>
    </location>
</feature>
<evidence type="ECO:0000313" key="7">
    <source>
        <dbReference type="EMBL" id="NOU83091.1"/>
    </source>
</evidence>
<dbReference type="SUPFAM" id="SSF141868">
    <property type="entry name" value="EAL domain-like"/>
    <property type="match status" value="1"/>
</dbReference>
<dbReference type="InterPro" id="IPR001633">
    <property type="entry name" value="EAL_dom"/>
</dbReference>
<dbReference type="InterPro" id="IPR035919">
    <property type="entry name" value="EAL_sf"/>
</dbReference>
<dbReference type="PROSITE" id="PS50112">
    <property type="entry name" value="PAS"/>
    <property type="match status" value="2"/>
</dbReference>
<keyword evidence="1" id="KW-1133">Transmembrane helix</keyword>
<evidence type="ECO:0000259" key="5">
    <source>
        <dbReference type="PROSITE" id="PS50883"/>
    </source>
</evidence>
<dbReference type="Pfam" id="PF08447">
    <property type="entry name" value="PAS_3"/>
    <property type="match status" value="1"/>
</dbReference>
<dbReference type="InterPro" id="IPR029787">
    <property type="entry name" value="Nucleotide_cyclase"/>
</dbReference>
<dbReference type="InterPro" id="IPR001610">
    <property type="entry name" value="PAC"/>
</dbReference>
<dbReference type="NCBIfam" id="TIGR00254">
    <property type="entry name" value="GGDEF"/>
    <property type="match status" value="1"/>
</dbReference>
<dbReference type="CDD" id="cd00130">
    <property type="entry name" value="PAS"/>
    <property type="match status" value="1"/>
</dbReference>
<dbReference type="Pfam" id="PF00563">
    <property type="entry name" value="EAL"/>
    <property type="match status" value="1"/>
</dbReference>
<comment type="caution">
    <text evidence="7">The sequence shown here is derived from an EMBL/GenBank/DDBJ whole genome shotgun (WGS) entry which is preliminary data.</text>
</comment>
<dbReference type="InterPro" id="IPR043128">
    <property type="entry name" value="Rev_trsase/Diguanyl_cyclase"/>
</dbReference>
<feature type="domain" description="PAS" evidence="3">
    <location>
        <begin position="301"/>
        <end position="345"/>
    </location>
</feature>
<protein>
    <submittedName>
        <fullName evidence="7">EAL domain-containing protein</fullName>
    </submittedName>
</protein>
<reference evidence="7 8" key="1">
    <citation type="submission" date="2019-10" db="EMBL/GenBank/DDBJ databases">
        <title>Description of Paenibacillus terricola sp. nov.</title>
        <authorList>
            <person name="Carlier A."/>
            <person name="Qi S."/>
        </authorList>
    </citation>
    <scope>NUCLEOTIDE SEQUENCE [LARGE SCALE GENOMIC DNA]</scope>
    <source>
        <strain evidence="7 8">LMG 31459</strain>
    </source>
</reference>
<dbReference type="InterPro" id="IPR001638">
    <property type="entry name" value="Solute-binding_3/MltF_N"/>
</dbReference>
<dbReference type="Gene3D" id="3.30.70.270">
    <property type="match status" value="1"/>
</dbReference>
<feature type="domain" description="PAC" evidence="4">
    <location>
        <begin position="533"/>
        <end position="585"/>
    </location>
</feature>
<dbReference type="InterPro" id="IPR035965">
    <property type="entry name" value="PAS-like_dom_sf"/>
</dbReference>
<dbReference type="SMART" id="SM00086">
    <property type="entry name" value="PAC"/>
    <property type="match status" value="1"/>
</dbReference>
<name>A0ABX1YSP3_9BACL</name>
<dbReference type="Pfam" id="PF13426">
    <property type="entry name" value="PAS_9"/>
    <property type="match status" value="1"/>
</dbReference>
<dbReference type="InterPro" id="IPR000700">
    <property type="entry name" value="PAS-assoc_C"/>
</dbReference>
<dbReference type="NCBIfam" id="TIGR00229">
    <property type="entry name" value="sensory_box"/>
    <property type="match status" value="2"/>
</dbReference>
<keyword evidence="1" id="KW-0812">Transmembrane</keyword>
<dbReference type="SUPFAM" id="SSF53850">
    <property type="entry name" value="Periplasmic binding protein-like II"/>
    <property type="match status" value="1"/>
</dbReference>
<feature type="transmembrane region" description="Helical" evidence="1">
    <location>
        <begin position="269"/>
        <end position="291"/>
    </location>
</feature>
<dbReference type="PROSITE" id="PS50113">
    <property type="entry name" value="PAC"/>
    <property type="match status" value="1"/>
</dbReference>
<dbReference type="InterPro" id="IPR000160">
    <property type="entry name" value="GGDEF_dom"/>
</dbReference>
<dbReference type="Gene3D" id="3.30.450.20">
    <property type="entry name" value="PAS domain"/>
    <property type="match status" value="2"/>
</dbReference>
<dbReference type="Pfam" id="PF00497">
    <property type="entry name" value="SBP_bac_3"/>
    <property type="match status" value="1"/>
</dbReference>
<dbReference type="SUPFAM" id="SSF55073">
    <property type="entry name" value="Nucleotide cyclase"/>
    <property type="match status" value="1"/>
</dbReference>
<proteinExistence type="predicted"/>
<dbReference type="SMART" id="SM00052">
    <property type="entry name" value="EAL"/>
    <property type="match status" value="1"/>
</dbReference>
<feature type="domain" description="GGDEF" evidence="6">
    <location>
        <begin position="649"/>
        <end position="782"/>
    </location>
</feature>
<organism evidence="7 8">
    <name type="scientific">Paenibacillus phytohabitans</name>
    <dbReference type="NCBI Taxonomy" id="2654978"/>
    <lineage>
        <taxon>Bacteria</taxon>
        <taxon>Bacillati</taxon>
        <taxon>Bacillota</taxon>
        <taxon>Bacilli</taxon>
        <taxon>Bacillales</taxon>
        <taxon>Paenibacillaceae</taxon>
        <taxon>Paenibacillus</taxon>
    </lineage>
</organism>
<dbReference type="SMART" id="SM00267">
    <property type="entry name" value="GGDEF"/>
    <property type="match status" value="1"/>
</dbReference>
<feature type="chain" id="PRO_5046128972" evidence="2">
    <location>
        <begin position="32"/>
        <end position="1053"/>
    </location>
</feature>
<accession>A0ABX1YSP3</accession>
<dbReference type="InterPro" id="IPR013655">
    <property type="entry name" value="PAS_fold_3"/>
</dbReference>
<dbReference type="Gene3D" id="3.40.190.10">
    <property type="entry name" value="Periplasmic binding protein-like II"/>
    <property type="match status" value="2"/>
</dbReference>
<keyword evidence="8" id="KW-1185">Reference proteome</keyword>
<evidence type="ECO:0000259" key="3">
    <source>
        <dbReference type="PROSITE" id="PS50112"/>
    </source>
</evidence>
<dbReference type="Gene3D" id="3.20.20.450">
    <property type="entry name" value="EAL domain"/>
    <property type="match status" value="1"/>
</dbReference>
<dbReference type="SMART" id="SM00091">
    <property type="entry name" value="PAS"/>
    <property type="match status" value="2"/>
</dbReference>
<dbReference type="SMART" id="SM00062">
    <property type="entry name" value="PBPb"/>
    <property type="match status" value="1"/>
</dbReference>
<gene>
    <name evidence="7" type="ORF">GC101_29960</name>
</gene>
<dbReference type="CDD" id="cd01949">
    <property type="entry name" value="GGDEF"/>
    <property type="match status" value="1"/>
</dbReference>
<dbReference type="Pfam" id="PF00990">
    <property type="entry name" value="GGDEF"/>
    <property type="match status" value="1"/>
</dbReference>
<evidence type="ECO:0000259" key="6">
    <source>
        <dbReference type="PROSITE" id="PS50887"/>
    </source>
</evidence>
<dbReference type="PANTHER" id="PTHR44757:SF2">
    <property type="entry name" value="BIOFILM ARCHITECTURE MAINTENANCE PROTEIN MBAA"/>
    <property type="match status" value="1"/>
</dbReference>
<sequence>MGQRRIAMKRCKLLLLIGIVLMITPPAAAHAERQDIKYQAELEYPPYKYIQNGYLTGFDIDLTSMIFEKQDYLILYSTGEWESTYRLLTEGKIDTTGLMAVTEERKQDTLFSRPVLRSYISVYSRQELSEEVKMGTLKNYKIGVGKGQYSETVLQNKVGISSSQYIEYATVPEAVEALRKGEIDLLFENQGVVDYLIVEQGLTGTIVRKMNNLYPQDVAYGISKTKPELVSYVNARLERLERSGAFEELYQQYFFAHSDYHQSMIRNRIISGVAIGAILLVFGAVLLRIYIRRLRRTIHSEQEFFEDVIENTGMIIWAVHGDKRSVRFNQYAEKMTGLSEKDVLGVSIDDLPGLEGGAAVLRDLLTKAVYLDYVTNVELKLPEHSPGAHYFSIRTTLIKGMDNQAEDIFVLVGLDIDERKQNELKLQLSYEELESTYEELAATEVELQDQFNRLGVSERRFRLASEGSGAYMWELDWDSGFYKLSDRWYEVMGYTEEEINSFEGGVLSIIHPDDQESARKARQEHLTGLTPIYETEYRMKTKDGVYVWFEVRGKAIVDPRDQIVLFLGSLIDISKRKQAEFNLNNSYQELEATYEQLTATQQELVGQYEMLLENQKNMHRLAYVDSLSNLPNRICLLETMENYFRRPGGRAALLFVDTDNFKYINDTLGHKSGDILIRKASERLQSVVREGDMLSRLGGDEFVVFLKDIESRVDVLNLAEDIMRSFRKSFLIGESNLYVSCSIGISFYPEDGETTEEILKNADVAMYRAKEEGKSTYVVYDKSMHTAFNERMNIEKHLRSAMNNNEFELHYQPQVQIETGLISGFEALIRWNSPVLGFVSPLSFIKIAEDSRLIIYIGEWVLREACKFMNSIHQLTGISYKISVNISIIQLLQDDFVEIVLDSLEESGLAPSSLELEITESIFMESFESTVSKLEFLKSRGIRIALDDFGTGYSSLSYLQQLPISTLKMDKIFIDSLADKAFSESFVQTIIILGHKMGLDVVAEGVEDASQLAFLKESNCDKVQGYLISRPVPQRKVIDLLVPQKRYEVEHLN</sequence>
<keyword evidence="1" id="KW-0472">Membrane</keyword>
<evidence type="ECO:0000313" key="8">
    <source>
        <dbReference type="Proteomes" id="UP000596857"/>
    </source>
</evidence>
<dbReference type="CDD" id="cd01948">
    <property type="entry name" value="EAL"/>
    <property type="match status" value="1"/>
</dbReference>
<feature type="domain" description="EAL" evidence="5">
    <location>
        <begin position="791"/>
        <end position="1045"/>
    </location>
</feature>
<dbReference type="PROSITE" id="PS50887">
    <property type="entry name" value="GGDEF"/>
    <property type="match status" value="1"/>
</dbReference>